<feature type="non-terminal residue" evidence="1">
    <location>
        <position position="1"/>
    </location>
</feature>
<dbReference type="AlphaFoldDB" id="A0AAV7NLF0"/>
<evidence type="ECO:0000313" key="1">
    <source>
        <dbReference type="EMBL" id="KAJ1116903.1"/>
    </source>
</evidence>
<accession>A0AAV7NLF0</accession>
<keyword evidence="2" id="KW-1185">Reference proteome</keyword>
<protein>
    <submittedName>
        <fullName evidence="1">Uncharacterized protein</fullName>
    </submittedName>
</protein>
<dbReference type="Proteomes" id="UP001066276">
    <property type="component" value="Chromosome 8"/>
</dbReference>
<sequence length="60" mass="6266">WGNSRGSSELVLISRDAEGAGGSHPGWQSPTPLTARGVRYRGLCQTVEGGVCERVGEALP</sequence>
<organism evidence="1 2">
    <name type="scientific">Pleurodeles waltl</name>
    <name type="common">Iberian ribbed newt</name>
    <dbReference type="NCBI Taxonomy" id="8319"/>
    <lineage>
        <taxon>Eukaryota</taxon>
        <taxon>Metazoa</taxon>
        <taxon>Chordata</taxon>
        <taxon>Craniata</taxon>
        <taxon>Vertebrata</taxon>
        <taxon>Euteleostomi</taxon>
        <taxon>Amphibia</taxon>
        <taxon>Batrachia</taxon>
        <taxon>Caudata</taxon>
        <taxon>Salamandroidea</taxon>
        <taxon>Salamandridae</taxon>
        <taxon>Pleurodelinae</taxon>
        <taxon>Pleurodeles</taxon>
    </lineage>
</organism>
<evidence type="ECO:0000313" key="2">
    <source>
        <dbReference type="Proteomes" id="UP001066276"/>
    </source>
</evidence>
<proteinExistence type="predicted"/>
<dbReference type="EMBL" id="JANPWB010000012">
    <property type="protein sequence ID" value="KAJ1116903.1"/>
    <property type="molecule type" value="Genomic_DNA"/>
</dbReference>
<name>A0AAV7NLF0_PLEWA</name>
<comment type="caution">
    <text evidence="1">The sequence shown here is derived from an EMBL/GenBank/DDBJ whole genome shotgun (WGS) entry which is preliminary data.</text>
</comment>
<gene>
    <name evidence="1" type="ORF">NDU88_005108</name>
</gene>
<reference evidence="1" key="1">
    <citation type="journal article" date="2022" name="bioRxiv">
        <title>Sequencing and chromosome-scale assembly of the giantPleurodeles waltlgenome.</title>
        <authorList>
            <person name="Brown T."/>
            <person name="Elewa A."/>
            <person name="Iarovenko S."/>
            <person name="Subramanian E."/>
            <person name="Araus A.J."/>
            <person name="Petzold A."/>
            <person name="Susuki M."/>
            <person name="Suzuki K.-i.T."/>
            <person name="Hayashi T."/>
            <person name="Toyoda A."/>
            <person name="Oliveira C."/>
            <person name="Osipova E."/>
            <person name="Leigh N.D."/>
            <person name="Simon A."/>
            <person name="Yun M.H."/>
        </authorList>
    </citation>
    <scope>NUCLEOTIDE SEQUENCE</scope>
    <source>
        <strain evidence="1">20211129_DDA</strain>
        <tissue evidence="1">Liver</tissue>
    </source>
</reference>
<feature type="non-terminal residue" evidence="1">
    <location>
        <position position="60"/>
    </location>
</feature>